<feature type="domain" description="SLH" evidence="9">
    <location>
        <begin position="1288"/>
        <end position="1351"/>
    </location>
</feature>
<feature type="domain" description="SLH" evidence="9">
    <location>
        <begin position="1227"/>
        <end position="1287"/>
    </location>
</feature>
<dbReference type="Pfam" id="PF00395">
    <property type="entry name" value="SLH"/>
    <property type="match status" value="3"/>
</dbReference>
<dbReference type="EMBL" id="JBHSNC010000027">
    <property type="protein sequence ID" value="MFC5529747.1"/>
    <property type="molecule type" value="Genomic_DNA"/>
</dbReference>
<dbReference type="InterPro" id="IPR015295">
    <property type="entry name" value="CBM27"/>
</dbReference>
<evidence type="ECO:0000256" key="8">
    <source>
        <dbReference type="SAM" id="SignalP"/>
    </source>
</evidence>
<accession>A0ABW0R0A9</accession>
<keyword evidence="5 8" id="KW-0732">Signal</keyword>
<keyword evidence="4" id="KW-0964">Secreted</keyword>
<evidence type="ECO:0000256" key="4">
    <source>
        <dbReference type="ARBA" id="ARBA00022525"/>
    </source>
</evidence>
<gene>
    <name evidence="10" type="ORF">ACFPQ4_09850</name>
</gene>
<dbReference type="Proteomes" id="UP001596108">
    <property type="component" value="Unassembled WGS sequence"/>
</dbReference>
<keyword evidence="6" id="KW-0378">Hydrolase</keyword>
<dbReference type="EC" id="3.2.1.78" evidence="3"/>
<dbReference type="InterPro" id="IPR008979">
    <property type="entry name" value="Galactose-bd-like_sf"/>
</dbReference>
<keyword evidence="11" id="KW-1185">Reference proteome</keyword>
<dbReference type="Pfam" id="PF26410">
    <property type="entry name" value="GH5_mannosidase"/>
    <property type="match status" value="1"/>
</dbReference>
<dbReference type="Gene3D" id="2.60.120.260">
    <property type="entry name" value="Galactose-binding domain-like"/>
    <property type="match status" value="2"/>
</dbReference>
<evidence type="ECO:0000259" key="9">
    <source>
        <dbReference type="PROSITE" id="PS51272"/>
    </source>
</evidence>
<feature type="domain" description="SLH" evidence="9">
    <location>
        <begin position="1357"/>
        <end position="1411"/>
    </location>
</feature>
<evidence type="ECO:0000313" key="10">
    <source>
        <dbReference type="EMBL" id="MFC5529747.1"/>
    </source>
</evidence>
<comment type="subcellular location">
    <subcellularLocation>
        <location evidence="2">Secreted</location>
    </subcellularLocation>
</comment>
<evidence type="ECO:0000256" key="7">
    <source>
        <dbReference type="ARBA" id="ARBA00023295"/>
    </source>
</evidence>
<comment type="caution">
    <text evidence="10">The sequence shown here is derived from an EMBL/GenBank/DDBJ whole genome shotgun (WGS) entry which is preliminary data.</text>
</comment>
<evidence type="ECO:0000256" key="6">
    <source>
        <dbReference type="ARBA" id="ARBA00022801"/>
    </source>
</evidence>
<dbReference type="SUPFAM" id="SSF51445">
    <property type="entry name" value="(Trans)glycosidases"/>
    <property type="match status" value="1"/>
</dbReference>
<protein>
    <recommendedName>
        <fullName evidence="3">mannan endo-1,4-beta-mannosidase</fullName>
        <ecNumber evidence="3">3.2.1.78</ecNumber>
    </recommendedName>
</protein>
<proteinExistence type="predicted"/>
<sequence>MFRFMRSKLPVLMCLALLFGFVPLQTNGFTANAAAAGYPDGDISYTFNDGTAMGWGLAWGSPCQASDAIKYSSDLAEGNNTGALEVDVNYAGGNNFEDCNIGVSLDPVNHGIVDLTNYETITYDVFFAMPTPADSNDRWMKISTYMDGGPSENLNDWDEFNMKNVDKVTIGGLQYAKIHKTVSLANAAHKAENGRLVVRLIGENLVYQGKIYVDNVVVHHAGGGGGSGGSAGYTFNDGTTMGWSAGWGSSLMSVANSTYMAEAGNEGALAVNVDFNDGGFDEANIEVYLSGNSALKSDLTNIEKITYDVYVPNPSQFKGQLKLAAAFNDPWMNVSNHEAYTPSSQETVVVNGVTFARIQRTEPLGAIVDKTGIGKLVIRLAGTNSDYTGPIFIDNVILRRYETTSITSDAPKNNDQVSGNATLSYNVNVPESETVSSASVVTGSGQVVPLADAGSGKFAGAWNTSGEPEGFQTLTATVVASDGSSSTATTEVYVKNSPIDVDILTPTFDSEIDGGSYQVAANVSNGGGQALSGVYLEVYGSERSYYAKSEMTEVGGVYKALLDTTALADGAYIFVVSAETDDYTTTDVTETIVTNGDGVSSIVKKRGSQFSLDDRTFYFNGWNTYDLAFKDNLTKSRNDKAVVYTADNRKIDLLIKKDTVVTYQEQIDRAMLEAKKLGATVFRTWGFFIEPANAHSYYKPDWTFNEAQFEEFDYLMESARKNGIRVIVTLTNYWDDMGGIKAYTEHLGLDSKLKFFTDPAAKDMFKAYIDKFTERVNTVNGVKYSEDPALFAWDLMNEPRMDKNDDRSAEQNLYDPDGAKLGAWIDEMSTYIKSKDPNHLVTAGSEGHGYRNPAANNEPWARTDEGNGDDPISVLNQPNVDFATFHLYPNADWLKYTLHQAQALIQGFVADAHAIGKPVVMEEWNIEKDLSVRDPNNGDAEVQPSDPTYSAVRQQWFREMLETFREAGGDGSQVWSFESSAADAGFSVTSYSPAYAAINDRPFTLIYADESKKLNALSGQAFPVNGGSAPVTVTNPSPVKSVDADALARLFEQAATGADGSKTAAIKLDTPNGNNEFMVELPTQALSSDRTDRLIRIDSPIGTLIVPADMLAGSGIQGKTVQLTIKSGDANNLDASAKAAVGNRPVVELMLTDGGKVIPWNNVAAPVTVMIPYKPTTEELANAEHLTVYYIDGDGHAVPMTSGRYDAGTGNVTFKTTHFSSYAVSYVFKSFEDLAGAVWAKQAIEVLASKGIINGVSLEQYQPNAAIKRADFVVLLMKALGFAGTADAAASFGDVSQVDYYYEAVSLAKQLGIVGGTGNGRFDPKAEISRQDMMVMTERALLKAGKLRDADIGTDKLRSYADYGGIATYAQDAISRLVNEGLVSGSGGRIHPTGNTTRAEVAVLMYRIYKL</sequence>
<dbReference type="InterPro" id="IPR001119">
    <property type="entry name" value="SLH_dom"/>
</dbReference>
<dbReference type="InterPro" id="IPR001547">
    <property type="entry name" value="Glyco_hydro_5"/>
</dbReference>
<feature type="chain" id="PRO_5047146778" description="mannan endo-1,4-beta-mannosidase" evidence="8">
    <location>
        <begin position="25"/>
        <end position="1411"/>
    </location>
</feature>
<dbReference type="SUPFAM" id="SSF49785">
    <property type="entry name" value="Galactose-binding domain-like"/>
    <property type="match status" value="2"/>
</dbReference>
<dbReference type="RefSeq" id="WP_378111654.1">
    <property type="nucleotide sequence ID" value="NZ_JBHSNC010000027.1"/>
</dbReference>
<evidence type="ECO:0000256" key="1">
    <source>
        <dbReference type="ARBA" id="ARBA00001678"/>
    </source>
</evidence>
<evidence type="ECO:0000256" key="3">
    <source>
        <dbReference type="ARBA" id="ARBA00012706"/>
    </source>
</evidence>
<name>A0ABW0R0A9_9BACL</name>
<evidence type="ECO:0000256" key="2">
    <source>
        <dbReference type="ARBA" id="ARBA00004613"/>
    </source>
</evidence>
<reference evidence="11" key="1">
    <citation type="journal article" date="2019" name="Int. J. Syst. Evol. Microbiol.">
        <title>The Global Catalogue of Microorganisms (GCM) 10K type strain sequencing project: providing services to taxonomists for standard genome sequencing and annotation.</title>
        <authorList>
            <consortium name="The Broad Institute Genomics Platform"/>
            <consortium name="The Broad Institute Genome Sequencing Center for Infectious Disease"/>
            <person name="Wu L."/>
            <person name="Ma J."/>
        </authorList>
    </citation>
    <scope>NUCLEOTIDE SEQUENCE [LARGE SCALE GENOMIC DNA]</scope>
    <source>
        <strain evidence="11">CGMCC 1.18578</strain>
    </source>
</reference>
<evidence type="ECO:0000256" key="5">
    <source>
        <dbReference type="ARBA" id="ARBA00022729"/>
    </source>
</evidence>
<evidence type="ECO:0000313" key="11">
    <source>
        <dbReference type="Proteomes" id="UP001596108"/>
    </source>
</evidence>
<feature type="signal peptide" evidence="8">
    <location>
        <begin position="1"/>
        <end position="24"/>
    </location>
</feature>
<keyword evidence="7" id="KW-0326">Glycosidase</keyword>
<dbReference type="InterPro" id="IPR017853">
    <property type="entry name" value="GH"/>
</dbReference>
<organism evidence="10 11">
    <name type="scientific">Cohnella yongneupensis</name>
    <dbReference type="NCBI Taxonomy" id="425006"/>
    <lineage>
        <taxon>Bacteria</taxon>
        <taxon>Bacillati</taxon>
        <taxon>Bacillota</taxon>
        <taxon>Bacilli</taxon>
        <taxon>Bacillales</taxon>
        <taxon>Paenibacillaceae</taxon>
        <taxon>Cohnella</taxon>
    </lineage>
</organism>
<dbReference type="PANTHER" id="PTHR31451">
    <property type="match status" value="1"/>
</dbReference>
<dbReference type="PANTHER" id="PTHR31451:SF39">
    <property type="entry name" value="MANNAN ENDO-1,4-BETA-MANNOSIDASE 1"/>
    <property type="match status" value="1"/>
</dbReference>
<dbReference type="Gene3D" id="3.20.20.80">
    <property type="entry name" value="Glycosidases"/>
    <property type="match status" value="1"/>
</dbReference>
<comment type="catalytic activity">
    <reaction evidence="1">
        <text>Random hydrolysis of (1-&gt;4)-beta-D-mannosidic linkages in mannans, galactomannans and glucomannans.</text>
        <dbReference type="EC" id="3.2.1.78"/>
    </reaction>
</comment>
<dbReference type="PROSITE" id="PS51272">
    <property type="entry name" value="SLH"/>
    <property type="match status" value="3"/>
</dbReference>
<dbReference type="InterPro" id="IPR045053">
    <property type="entry name" value="MAN-like"/>
</dbReference>
<dbReference type="Pfam" id="PF09212">
    <property type="entry name" value="CBM27"/>
    <property type="match status" value="2"/>
</dbReference>